<dbReference type="Gene3D" id="3.40.50.150">
    <property type="entry name" value="Vaccinia Virus protein VP39"/>
    <property type="match status" value="1"/>
</dbReference>
<keyword evidence="11" id="KW-1185">Reference proteome</keyword>
<evidence type="ECO:0000256" key="7">
    <source>
        <dbReference type="ARBA" id="ARBA00022691"/>
    </source>
</evidence>
<comment type="similarity">
    <text evidence="9">Belongs to the methyltransferase superfamily. METTL18 family.</text>
</comment>
<evidence type="ECO:0000256" key="6">
    <source>
        <dbReference type="ARBA" id="ARBA00022679"/>
    </source>
</evidence>
<dbReference type="SUPFAM" id="SSF53335">
    <property type="entry name" value="S-adenosyl-L-methionine-dependent methyltransferases"/>
    <property type="match status" value="1"/>
</dbReference>
<evidence type="ECO:0000256" key="8">
    <source>
        <dbReference type="ARBA" id="ARBA00023242"/>
    </source>
</evidence>
<comment type="subcellular location">
    <subcellularLocation>
        <location evidence="2">Cytoplasm</location>
    </subcellularLocation>
    <subcellularLocation>
        <location evidence="1">Nucleus</location>
    </subcellularLocation>
</comment>
<dbReference type="InterPro" id="IPR029063">
    <property type="entry name" value="SAM-dependent_MTases_sf"/>
</dbReference>
<keyword evidence="4" id="KW-0963">Cytoplasm</keyword>
<comment type="caution">
    <text evidence="10">The sequence shown here is derived from an EMBL/GenBank/DDBJ whole genome shotgun (WGS) entry which is preliminary data.</text>
</comment>
<accession>A0AAD4JJR6</accession>
<dbReference type="PANTHER" id="PTHR14614">
    <property type="entry name" value="HEPATOCELLULAR CARCINOMA-ASSOCIATED ANTIGEN"/>
    <property type="match status" value="1"/>
</dbReference>
<dbReference type="AlphaFoldDB" id="A0AAD4JJR6"/>
<protein>
    <recommendedName>
        <fullName evidence="3">protein-histidine N-methyltransferase</fullName>
        <ecNumber evidence="3">2.1.1.85</ecNumber>
    </recommendedName>
</protein>
<evidence type="ECO:0000256" key="3">
    <source>
        <dbReference type="ARBA" id="ARBA00012533"/>
    </source>
</evidence>
<name>A0AAD4JJR6_PERFH</name>
<evidence type="ECO:0000256" key="1">
    <source>
        <dbReference type="ARBA" id="ARBA00004123"/>
    </source>
</evidence>
<gene>
    <name evidence="10" type="ORF">C2S53_003993</name>
</gene>
<dbReference type="PANTHER" id="PTHR14614:SF39">
    <property type="entry name" value="HISTIDINE PROTEIN METHYLTRANSFERASE 1 HOMOLOG"/>
    <property type="match status" value="1"/>
</dbReference>
<evidence type="ECO:0000256" key="2">
    <source>
        <dbReference type="ARBA" id="ARBA00004496"/>
    </source>
</evidence>
<evidence type="ECO:0000256" key="4">
    <source>
        <dbReference type="ARBA" id="ARBA00022490"/>
    </source>
</evidence>
<reference evidence="10 11" key="1">
    <citation type="journal article" date="2021" name="Nat. Commun.">
        <title>Incipient diploidization of the medicinal plant Perilla within 10,000 years.</title>
        <authorList>
            <person name="Zhang Y."/>
            <person name="Shen Q."/>
            <person name="Leng L."/>
            <person name="Zhang D."/>
            <person name="Chen S."/>
            <person name="Shi Y."/>
            <person name="Ning Z."/>
            <person name="Chen S."/>
        </authorList>
    </citation>
    <scope>NUCLEOTIDE SEQUENCE [LARGE SCALE GENOMIC DNA]</scope>
    <source>
        <strain evidence="11">cv. PC099</strain>
    </source>
</reference>
<sequence length="283" mass="30551">MESDKSNATPKEAIFRLFGDKPTSGLGFLDFPEKPLPPPPPCLEVLPSEVSADVKCSQEPVNVAGLTLLKGRVSTEEVFALSNSDLVPGKYEGGLKLWEGSLDLIAALSSEMQNGRLSFTGKRVLELGCGHGLPGIFACLKAAAAVHFQDFNVEVLQCLTIPNVTANIEKEGHINSETRFFSGDWGEVHCVLDQAAGYDVILMAETVYSISALPNLYKLIKKCLSSPHGVVYMAAKKYYFGVGGGSRRFLSVVEKDGLFAASLVVEVADGSSNVREVWKLHLK</sequence>
<dbReference type="GO" id="GO:0005737">
    <property type="term" value="C:cytoplasm"/>
    <property type="evidence" value="ECO:0007669"/>
    <property type="project" value="UniProtKB-SubCell"/>
</dbReference>
<dbReference type="Pfam" id="PF10294">
    <property type="entry name" value="Methyltransf_16"/>
    <property type="match status" value="1"/>
</dbReference>
<dbReference type="EC" id="2.1.1.85" evidence="3"/>
<keyword evidence="6" id="KW-0808">Transferase</keyword>
<dbReference type="GO" id="GO:0005634">
    <property type="term" value="C:nucleus"/>
    <property type="evidence" value="ECO:0007669"/>
    <property type="project" value="UniProtKB-SubCell"/>
</dbReference>
<dbReference type="EMBL" id="SDAM02000044">
    <property type="protein sequence ID" value="KAH6834756.1"/>
    <property type="molecule type" value="Genomic_DNA"/>
</dbReference>
<keyword evidence="7" id="KW-0949">S-adenosyl-L-methionine</keyword>
<dbReference type="Proteomes" id="UP001190926">
    <property type="component" value="Unassembled WGS sequence"/>
</dbReference>
<dbReference type="GO" id="GO:0032259">
    <property type="term" value="P:methylation"/>
    <property type="evidence" value="ECO:0007669"/>
    <property type="project" value="UniProtKB-KW"/>
</dbReference>
<keyword evidence="5 10" id="KW-0489">Methyltransferase</keyword>
<organism evidence="10 11">
    <name type="scientific">Perilla frutescens var. hirtella</name>
    <name type="common">Perilla citriodora</name>
    <name type="synonym">Perilla setoyensis</name>
    <dbReference type="NCBI Taxonomy" id="608512"/>
    <lineage>
        <taxon>Eukaryota</taxon>
        <taxon>Viridiplantae</taxon>
        <taxon>Streptophyta</taxon>
        <taxon>Embryophyta</taxon>
        <taxon>Tracheophyta</taxon>
        <taxon>Spermatophyta</taxon>
        <taxon>Magnoliopsida</taxon>
        <taxon>eudicotyledons</taxon>
        <taxon>Gunneridae</taxon>
        <taxon>Pentapetalae</taxon>
        <taxon>asterids</taxon>
        <taxon>lamiids</taxon>
        <taxon>Lamiales</taxon>
        <taxon>Lamiaceae</taxon>
        <taxon>Nepetoideae</taxon>
        <taxon>Elsholtzieae</taxon>
        <taxon>Perilla</taxon>
    </lineage>
</organism>
<proteinExistence type="inferred from homology"/>
<evidence type="ECO:0000256" key="9">
    <source>
        <dbReference type="ARBA" id="ARBA00038126"/>
    </source>
</evidence>
<evidence type="ECO:0000313" key="10">
    <source>
        <dbReference type="EMBL" id="KAH6834756.1"/>
    </source>
</evidence>
<dbReference type="GO" id="GO:0018064">
    <property type="term" value="F:protein-L-histidine N-tele-methyltransferase activity"/>
    <property type="evidence" value="ECO:0007669"/>
    <property type="project" value="UniProtKB-EC"/>
</dbReference>
<dbReference type="InterPro" id="IPR019410">
    <property type="entry name" value="Methyltransf_16"/>
</dbReference>
<evidence type="ECO:0000313" key="11">
    <source>
        <dbReference type="Proteomes" id="UP001190926"/>
    </source>
</evidence>
<evidence type="ECO:0000256" key="5">
    <source>
        <dbReference type="ARBA" id="ARBA00022603"/>
    </source>
</evidence>
<keyword evidence="8" id="KW-0539">Nucleus</keyword>